<feature type="transmembrane region" description="Helical" evidence="1">
    <location>
        <begin position="43"/>
        <end position="61"/>
    </location>
</feature>
<comment type="caution">
    <text evidence="2">The sequence shown here is derived from an EMBL/GenBank/DDBJ whole genome shotgun (WGS) entry which is preliminary data.</text>
</comment>
<evidence type="ECO:0000313" key="3">
    <source>
        <dbReference type="Proteomes" id="UP000018888"/>
    </source>
</evidence>
<evidence type="ECO:0000313" key="2">
    <source>
        <dbReference type="EMBL" id="POG66584.1"/>
    </source>
</evidence>
<name>A0A2P4PMF9_RHIID</name>
<reference evidence="2 3" key="2">
    <citation type="journal article" date="2018" name="New Phytol.">
        <title>High intraspecific genome diversity in the model arbuscular mycorrhizal symbiont Rhizophagus irregularis.</title>
        <authorList>
            <person name="Chen E.C.H."/>
            <person name="Morin E."/>
            <person name="Beaudet D."/>
            <person name="Noel J."/>
            <person name="Yildirir G."/>
            <person name="Ndikumana S."/>
            <person name="Charron P."/>
            <person name="St-Onge C."/>
            <person name="Giorgi J."/>
            <person name="Kruger M."/>
            <person name="Marton T."/>
            <person name="Ropars J."/>
            <person name="Grigoriev I.V."/>
            <person name="Hainaut M."/>
            <person name="Henrissat B."/>
            <person name="Roux C."/>
            <person name="Martin F."/>
            <person name="Corradi N."/>
        </authorList>
    </citation>
    <scope>NUCLEOTIDE SEQUENCE [LARGE SCALE GENOMIC DNA]</scope>
    <source>
        <strain evidence="2 3">DAOM 197198</strain>
    </source>
</reference>
<feature type="transmembrane region" description="Helical" evidence="1">
    <location>
        <begin position="12"/>
        <end position="31"/>
    </location>
</feature>
<dbReference type="EMBL" id="AUPC02000188">
    <property type="protein sequence ID" value="POG66584.1"/>
    <property type="molecule type" value="Genomic_DNA"/>
</dbReference>
<gene>
    <name evidence="2" type="ORF">GLOIN_2v1656063</name>
</gene>
<sequence>MRFYLILNLNKILISILVIIHLQHFLNQYWLHIFGLMVIGFKEMNLIFGLLIYILLLQVYFL</sequence>
<keyword evidence="1" id="KW-1133">Transmembrane helix</keyword>
<keyword evidence="1" id="KW-0812">Transmembrane</keyword>
<keyword evidence="1" id="KW-0472">Membrane</keyword>
<proteinExistence type="predicted"/>
<reference evidence="2 3" key="1">
    <citation type="journal article" date="2013" name="Proc. Natl. Acad. Sci. U.S.A.">
        <title>Genome of an arbuscular mycorrhizal fungus provides insight into the oldest plant symbiosis.</title>
        <authorList>
            <person name="Tisserant E."/>
            <person name="Malbreil M."/>
            <person name="Kuo A."/>
            <person name="Kohler A."/>
            <person name="Symeonidi A."/>
            <person name="Balestrini R."/>
            <person name="Charron P."/>
            <person name="Duensing N."/>
            <person name="Frei Dit Frey N."/>
            <person name="Gianinazzi-Pearson V."/>
            <person name="Gilbert L.B."/>
            <person name="Handa Y."/>
            <person name="Herr J.R."/>
            <person name="Hijri M."/>
            <person name="Koul R."/>
            <person name="Kawaguchi M."/>
            <person name="Krajinski F."/>
            <person name="Lammers P.J."/>
            <person name="Masclaux F.G."/>
            <person name="Murat C."/>
            <person name="Morin E."/>
            <person name="Ndikumana S."/>
            <person name="Pagni M."/>
            <person name="Petitpierre D."/>
            <person name="Requena N."/>
            <person name="Rosikiewicz P."/>
            <person name="Riley R."/>
            <person name="Saito K."/>
            <person name="San Clemente H."/>
            <person name="Shapiro H."/>
            <person name="van Tuinen D."/>
            <person name="Becard G."/>
            <person name="Bonfante P."/>
            <person name="Paszkowski U."/>
            <person name="Shachar-Hill Y.Y."/>
            <person name="Tuskan G.A."/>
            <person name="Young P.W."/>
            <person name="Sanders I.R."/>
            <person name="Henrissat B."/>
            <person name="Rensing S.A."/>
            <person name="Grigoriev I.V."/>
            <person name="Corradi N."/>
            <person name="Roux C."/>
            <person name="Martin F."/>
        </authorList>
    </citation>
    <scope>NUCLEOTIDE SEQUENCE [LARGE SCALE GENOMIC DNA]</scope>
    <source>
        <strain evidence="2 3">DAOM 197198</strain>
    </source>
</reference>
<dbReference type="Proteomes" id="UP000018888">
    <property type="component" value="Unassembled WGS sequence"/>
</dbReference>
<keyword evidence="3" id="KW-1185">Reference proteome</keyword>
<organism evidence="2 3">
    <name type="scientific">Rhizophagus irregularis (strain DAOM 181602 / DAOM 197198 / MUCL 43194)</name>
    <name type="common">Arbuscular mycorrhizal fungus</name>
    <name type="synonym">Glomus intraradices</name>
    <dbReference type="NCBI Taxonomy" id="747089"/>
    <lineage>
        <taxon>Eukaryota</taxon>
        <taxon>Fungi</taxon>
        <taxon>Fungi incertae sedis</taxon>
        <taxon>Mucoromycota</taxon>
        <taxon>Glomeromycotina</taxon>
        <taxon>Glomeromycetes</taxon>
        <taxon>Glomerales</taxon>
        <taxon>Glomeraceae</taxon>
        <taxon>Rhizophagus</taxon>
    </lineage>
</organism>
<protein>
    <submittedName>
        <fullName evidence="2">Uncharacterized protein</fullName>
    </submittedName>
</protein>
<accession>A0A2P4PMF9</accession>
<dbReference type="AlphaFoldDB" id="A0A2P4PMF9"/>
<evidence type="ECO:0000256" key="1">
    <source>
        <dbReference type="SAM" id="Phobius"/>
    </source>
</evidence>